<dbReference type="GeneID" id="113514771"/>
<dbReference type="PIRSF" id="PIRSF000862">
    <property type="entry name" value="Steryl_ester_lip"/>
    <property type="match status" value="1"/>
</dbReference>
<dbReference type="GO" id="GO:0016788">
    <property type="term" value="F:hydrolase activity, acting on ester bonds"/>
    <property type="evidence" value="ECO:0007669"/>
    <property type="project" value="InterPro"/>
</dbReference>
<keyword evidence="6" id="KW-1185">Reference proteome</keyword>
<evidence type="ECO:0000259" key="5">
    <source>
        <dbReference type="Pfam" id="PF04083"/>
    </source>
</evidence>
<dbReference type="SUPFAM" id="SSF53474">
    <property type="entry name" value="alpha/beta-Hydrolases"/>
    <property type="match status" value="1"/>
</dbReference>
<dbReference type="InterPro" id="IPR029058">
    <property type="entry name" value="AB_hydrolase_fold"/>
</dbReference>
<evidence type="ECO:0000256" key="3">
    <source>
        <dbReference type="PIRSR" id="PIRSR000862-1"/>
    </source>
</evidence>
<dbReference type="KEGG" id="gmw:113514771"/>
<dbReference type="PANTHER" id="PTHR11005">
    <property type="entry name" value="LYSOSOMAL ACID LIPASE-RELATED"/>
    <property type="match status" value="1"/>
</dbReference>
<feature type="domain" description="Partial AB-hydrolase lipase" evidence="5">
    <location>
        <begin position="53"/>
        <end position="107"/>
    </location>
</feature>
<feature type="active site" description="Charge relay system" evidence="3">
    <location>
        <position position="390"/>
    </location>
</feature>
<sequence length="419" mass="47303">MFKFLLFAVLATVALARRSPHADYIEELYKQNEGRYSSNVIEDALLDVPGLLLKYGYPIEIHKVITEDNYVLEAHRIPHGRGQLYDPNRPIVFVMHGLLSSSADFLVLGPGSGLGYILADAGYDVWLGNARGSYYSRQHLYLNPDQLGNADFWKFTYDEIGNIDLPSFIDYILDVTGKTQLHYIGHSQGCTTFLILNSLRPEYNEKFLSFQALAPAAYFIYNDFDFFKFAAPYEAPVTYINYNYLGLGEFLGNREALTWVAVNLCNEDGPIYRICQKIMSLESVGHVNTTITPIILGHTPAGASIRQLAHFGQAVNTKLFRRYSHRPIENIELYGSPVPPAYDVSQVTVPVHLYHGLGDYVTNSSDILYLAQQLNNVIGVKEVERPSFTHFDFIWGIDAKELVYDDVVAVLDEVEANKK</sequence>
<dbReference type="InterPro" id="IPR006693">
    <property type="entry name" value="AB_hydrolase_lipase"/>
</dbReference>
<feature type="chain" id="PRO_5047474990" description="Lipase" evidence="4">
    <location>
        <begin position="17"/>
        <end position="419"/>
    </location>
</feature>
<proteinExistence type="inferred from homology"/>
<accession>A0A6J1WJA5</accession>
<dbReference type="Gene3D" id="3.40.50.1820">
    <property type="entry name" value="alpha/beta hydrolase"/>
    <property type="match status" value="1"/>
</dbReference>
<dbReference type="Pfam" id="PF04083">
    <property type="entry name" value="Abhydro_lipase"/>
    <property type="match status" value="1"/>
</dbReference>
<evidence type="ECO:0000313" key="7">
    <source>
        <dbReference type="RefSeq" id="XP_026754669.2"/>
    </source>
</evidence>
<evidence type="ECO:0000313" key="6">
    <source>
        <dbReference type="Proteomes" id="UP001652740"/>
    </source>
</evidence>
<feature type="signal peptide" evidence="4">
    <location>
        <begin position="1"/>
        <end position="16"/>
    </location>
</feature>
<dbReference type="AlphaFoldDB" id="A0A6J1WJA5"/>
<dbReference type="InParanoid" id="A0A6J1WJA5"/>
<keyword evidence="2" id="KW-0442">Lipid degradation</keyword>
<gene>
    <name evidence="7" type="primary">LOC113514771</name>
</gene>
<feature type="active site" description="Nucleophile" evidence="3">
    <location>
        <position position="187"/>
    </location>
</feature>
<keyword evidence="2" id="KW-0378">Hydrolase</keyword>
<evidence type="ECO:0000256" key="1">
    <source>
        <dbReference type="ARBA" id="ARBA00010701"/>
    </source>
</evidence>
<dbReference type="RefSeq" id="XP_026754669.2">
    <property type="nucleotide sequence ID" value="XM_026898868.3"/>
</dbReference>
<keyword evidence="4" id="KW-0732">Signal</keyword>
<comment type="similarity">
    <text evidence="1 2">Belongs to the AB hydrolase superfamily. Lipase family.</text>
</comment>
<dbReference type="InterPro" id="IPR025483">
    <property type="entry name" value="Lipase_euk"/>
</dbReference>
<evidence type="ECO:0000256" key="4">
    <source>
        <dbReference type="SAM" id="SignalP"/>
    </source>
</evidence>
<evidence type="ECO:0000256" key="2">
    <source>
        <dbReference type="PIRNR" id="PIRNR000862"/>
    </source>
</evidence>
<keyword evidence="2" id="KW-0443">Lipid metabolism</keyword>
<name>A0A6J1WJA5_GALME</name>
<protein>
    <recommendedName>
        <fullName evidence="2">Lipase</fullName>
    </recommendedName>
</protein>
<feature type="active site" description="Charge relay system" evidence="3">
    <location>
        <position position="359"/>
    </location>
</feature>
<dbReference type="Proteomes" id="UP001652740">
    <property type="component" value="Unplaced"/>
</dbReference>
<organism evidence="6 7">
    <name type="scientific">Galleria mellonella</name>
    <name type="common">Greater wax moth</name>
    <dbReference type="NCBI Taxonomy" id="7137"/>
    <lineage>
        <taxon>Eukaryota</taxon>
        <taxon>Metazoa</taxon>
        <taxon>Ecdysozoa</taxon>
        <taxon>Arthropoda</taxon>
        <taxon>Hexapoda</taxon>
        <taxon>Insecta</taxon>
        <taxon>Pterygota</taxon>
        <taxon>Neoptera</taxon>
        <taxon>Endopterygota</taxon>
        <taxon>Lepidoptera</taxon>
        <taxon>Glossata</taxon>
        <taxon>Ditrysia</taxon>
        <taxon>Pyraloidea</taxon>
        <taxon>Pyralidae</taxon>
        <taxon>Galleriinae</taxon>
        <taxon>Galleria</taxon>
    </lineage>
</organism>
<reference evidence="7" key="1">
    <citation type="submission" date="2025-08" db="UniProtKB">
        <authorList>
            <consortium name="RefSeq"/>
        </authorList>
    </citation>
    <scope>IDENTIFICATION</scope>
    <source>
        <tissue evidence="7">Whole larvae</tissue>
    </source>
</reference>
<dbReference type="GO" id="GO:0016042">
    <property type="term" value="P:lipid catabolic process"/>
    <property type="evidence" value="ECO:0007669"/>
    <property type="project" value="UniProtKB-KW"/>
</dbReference>